<keyword evidence="6" id="KW-1133">Transmembrane helix</keyword>
<keyword evidence="4" id="KW-0309">Germination</keyword>
<sequence length="365" mass="42562">MKKYAFNEITFMQFIFIIHGTQVGTGIFSLPKDLAIKAGTDGWISLIIGWCCTMIASILIVQIMKKYPNDTLSDLMIRLFGKVVGKIFIIPVIFYFAFFAWIILLITVLFVKHWFLPLTPDFILMILLIVPGYFVAKNGLRVLGRYCELVFYMMMWMPFVLLIPLKDSHWINLLPLIKEGWTPIFNGLEGTILSFLGFEIVFIIYPFLQKKQLAIRGLVIANTLTLFVYLGITLICFAYFSPDDITNYNEPLLSLLKVIQFRFLERFDMIFLVLYLFIISTAWLPCMFVAIFCTGQLSGKKDPAPHAVVFFLLFITSVIVLHPSWNQALKWQQFISEFGIWFAYVFPFLLYLYILVYNRFRRRLS</sequence>
<keyword evidence="3" id="KW-0813">Transport</keyword>
<evidence type="ECO:0000256" key="3">
    <source>
        <dbReference type="ARBA" id="ARBA00022448"/>
    </source>
</evidence>
<gene>
    <name evidence="8" type="primary">gerIB_2</name>
    <name evidence="8" type="ORF">Back11_14280</name>
</gene>
<evidence type="ECO:0000256" key="1">
    <source>
        <dbReference type="ARBA" id="ARBA00004141"/>
    </source>
</evidence>
<dbReference type="Proteomes" id="UP000275368">
    <property type="component" value="Chromosome"/>
</dbReference>
<dbReference type="PANTHER" id="PTHR34975:SF2">
    <property type="entry name" value="SPORE GERMINATION PROTEIN A2"/>
    <property type="match status" value="1"/>
</dbReference>
<dbReference type="Gene3D" id="1.20.1740.10">
    <property type="entry name" value="Amino acid/polyamine transporter I"/>
    <property type="match status" value="1"/>
</dbReference>
<proteinExistence type="inferred from homology"/>
<keyword evidence="5" id="KW-0812">Transmembrane</keyword>
<evidence type="ECO:0000256" key="6">
    <source>
        <dbReference type="ARBA" id="ARBA00022989"/>
    </source>
</evidence>
<comment type="similarity">
    <text evidence="2">Belongs to the amino acid-polyamine-organocation (APC) superfamily. Spore germination protein (SGP) (TC 2.A.3.9) family.</text>
</comment>
<dbReference type="GO" id="GO:0009847">
    <property type="term" value="P:spore germination"/>
    <property type="evidence" value="ECO:0007669"/>
    <property type="project" value="InterPro"/>
</dbReference>
<dbReference type="PANTHER" id="PTHR34975">
    <property type="entry name" value="SPORE GERMINATION PROTEIN A2"/>
    <property type="match status" value="1"/>
</dbReference>
<evidence type="ECO:0000256" key="5">
    <source>
        <dbReference type="ARBA" id="ARBA00022692"/>
    </source>
</evidence>
<keyword evidence="7" id="KW-0472">Membrane</keyword>
<dbReference type="AlphaFoldDB" id="A0A3G9J5M5"/>
<dbReference type="RefSeq" id="WP_125654870.1">
    <property type="nucleotide sequence ID" value="NZ_AP019308.1"/>
</dbReference>
<evidence type="ECO:0000256" key="7">
    <source>
        <dbReference type="ARBA" id="ARBA00023136"/>
    </source>
</evidence>
<dbReference type="EMBL" id="AP019308">
    <property type="protein sequence ID" value="BBH20083.1"/>
    <property type="molecule type" value="Genomic_DNA"/>
</dbReference>
<protein>
    <submittedName>
        <fullName evidence="8">Germination protein</fullName>
    </submittedName>
</protein>
<evidence type="ECO:0000256" key="2">
    <source>
        <dbReference type="ARBA" id="ARBA00007998"/>
    </source>
</evidence>
<dbReference type="NCBIfam" id="TIGR00912">
    <property type="entry name" value="2A0309"/>
    <property type="match status" value="1"/>
</dbReference>
<dbReference type="KEGG" id="pbk:Back11_14280"/>
<dbReference type="InterPro" id="IPR004761">
    <property type="entry name" value="Spore_GerAB"/>
</dbReference>
<name>A0A3G9J5M5_9BACL</name>
<comment type="subcellular location">
    <subcellularLocation>
        <location evidence="1">Membrane</location>
        <topology evidence="1">Multi-pass membrane protein</topology>
    </subcellularLocation>
</comment>
<dbReference type="OrthoDB" id="2380120at2"/>
<organism evidence="8 9">
    <name type="scientific">Paenibacillus baekrokdamisoli</name>
    <dbReference type="NCBI Taxonomy" id="1712516"/>
    <lineage>
        <taxon>Bacteria</taxon>
        <taxon>Bacillati</taxon>
        <taxon>Bacillota</taxon>
        <taxon>Bacilli</taxon>
        <taxon>Bacillales</taxon>
        <taxon>Paenibacillaceae</taxon>
        <taxon>Paenibacillus</taxon>
    </lineage>
</organism>
<keyword evidence="9" id="KW-1185">Reference proteome</keyword>
<evidence type="ECO:0000256" key="4">
    <source>
        <dbReference type="ARBA" id="ARBA00022544"/>
    </source>
</evidence>
<reference evidence="8 9" key="1">
    <citation type="submission" date="2018-11" db="EMBL/GenBank/DDBJ databases">
        <title>Complete genome sequence of Paenibacillus baekrokdamisoli strain KCTC 33723.</title>
        <authorList>
            <person name="Kang S.W."/>
            <person name="Lee K.C."/>
            <person name="Kim K.K."/>
            <person name="Kim J.S."/>
            <person name="Kim D.S."/>
            <person name="Ko S.H."/>
            <person name="Yang S.H."/>
            <person name="Lee J.S."/>
        </authorList>
    </citation>
    <scope>NUCLEOTIDE SEQUENCE [LARGE SCALE GENOMIC DNA]</scope>
    <source>
        <strain evidence="8 9">KCTC 33723</strain>
    </source>
</reference>
<evidence type="ECO:0000313" key="9">
    <source>
        <dbReference type="Proteomes" id="UP000275368"/>
    </source>
</evidence>
<dbReference type="GO" id="GO:0016020">
    <property type="term" value="C:membrane"/>
    <property type="evidence" value="ECO:0007669"/>
    <property type="project" value="UniProtKB-SubCell"/>
</dbReference>
<dbReference type="Pfam" id="PF03845">
    <property type="entry name" value="Spore_permease"/>
    <property type="match status" value="1"/>
</dbReference>
<evidence type="ECO:0000313" key="8">
    <source>
        <dbReference type="EMBL" id="BBH20083.1"/>
    </source>
</evidence>
<accession>A0A3G9J5M5</accession>